<dbReference type="AlphaFoldDB" id="A0A4Y2HTV4"/>
<evidence type="ECO:0000313" key="3">
    <source>
        <dbReference type="Proteomes" id="UP000499080"/>
    </source>
</evidence>
<name>A0A4Y2HTV4_ARAVE</name>
<feature type="region of interest" description="Disordered" evidence="1">
    <location>
        <begin position="1"/>
        <end position="23"/>
    </location>
</feature>
<dbReference type="EMBL" id="BGPR01002157">
    <property type="protein sequence ID" value="GBM68682.1"/>
    <property type="molecule type" value="Genomic_DNA"/>
</dbReference>
<proteinExistence type="predicted"/>
<reference evidence="2 3" key="1">
    <citation type="journal article" date="2019" name="Sci. Rep.">
        <title>Orb-weaving spider Araneus ventricosus genome elucidates the spidroin gene catalogue.</title>
        <authorList>
            <person name="Kono N."/>
            <person name="Nakamura H."/>
            <person name="Ohtoshi R."/>
            <person name="Moran D.A.P."/>
            <person name="Shinohara A."/>
            <person name="Yoshida Y."/>
            <person name="Fujiwara M."/>
            <person name="Mori M."/>
            <person name="Tomita M."/>
            <person name="Arakawa K."/>
        </authorList>
    </citation>
    <scope>NUCLEOTIDE SEQUENCE [LARGE SCALE GENOMIC DNA]</scope>
</reference>
<keyword evidence="3" id="KW-1185">Reference proteome</keyword>
<dbReference type="Proteomes" id="UP000499080">
    <property type="component" value="Unassembled WGS sequence"/>
</dbReference>
<evidence type="ECO:0000313" key="2">
    <source>
        <dbReference type="EMBL" id="GBM68682.1"/>
    </source>
</evidence>
<gene>
    <name evidence="2" type="ORF">AVEN_9157_1</name>
</gene>
<evidence type="ECO:0000256" key="1">
    <source>
        <dbReference type="SAM" id="MobiDB-lite"/>
    </source>
</evidence>
<accession>A0A4Y2HTV4</accession>
<protein>
    <submittedName>
        <fullName evidence="2">Uncharacterized protein</fullName>
    </submittedName>
</protein>
<dbReference type="OrthoDB" id="6779804at2759"/>
<comment type="caution">
    <text evidence="2">The sequence shown here is derived from an EMBL/GenBank/DDBJ whole genome shotgun (WGS) entry which is preliminary data.</text>
</comment>
<feature type="compositionally biased region" description="Basic and acidic residues" evidence="1">
    <location>
        <begin position="1"/>
        <end position="15"/>
    </location>
</feature>
<organism evidence="2 3">
    <name type="scientific">Araneus ventricosus</name>
    <name type="common">Orbweaver spider</name>
    <name type="synonym">Epeira ventricosa</name>
    <dbReference type="NCBI Taxonomy" id="182803"/>
    <lineage>
        <taxon>Eukaryota</taxon>
        <taxon>Metazoa</taxon>
        <taxon>Ecdysozoa</taxon>
        <taxon>Arthropoda</taxon>
        <taxon>Chelicerata</taxon>
        <taxon>Arachnida</taxon>
        <taxon>Araneae</taxon>
        <taxon>Araneomorphae</taxon>
        <taxon>Entelegynae</taxon>
        <taxon>Araneoidea</taxon>
        <taxon>Araneidae</taxon>
        <taxon>Araneus</taxon>
    </lineage>
</organism>
<feature type="non-terminal residue" evidence="2">
    <location>
        <position position="1"/>
    </location>
</feature>
<sequence>KTREASDLDFEHNGPEDVLEDNFSDHEIFSEFDTESEHDEDYGNEEMNNSEWFSSKDGVKCRKTKFRQNIHARCHNIISRLP</sequence>